<sequence>MTRRFIATVVSAAIAVAVIGNTPARANEDLTRTLAAIVGIAVVGAVIKNKLDDDKKEKRAKRASKNRSEVIHSNTWHQDHAIQRATPYRAPNRANRWLLPGECLRSFSTDDGRYRVFGKKCLERNYGATRQLPDACKVKFRTNNKKRSGYGARCLRRAGYQLARS</sequence>
<feature type="chain" id="PRO_5003366804" evidence="2">
    <location>
        <begin position="27"/>
        <end position="165"/>
    </location>
</feature>
<evidence type="ECO:0000256" key="1">
    <source>
        <dbReference type="SAM" id="Phobius"/>
    </source>
</evidence>
<dbReference type="EMBL" id="CP002623">
    <property type="protein sequence ID" value="AEI96181.1"/>
    <property type="molecule type" value="Genomic_DNA"/>
</dbReference>
<dbReference type="Proteomes" id="UP000001353">
    <property type="component" value="Chromosome"/>
</dbReference>
<organism evidence="3 4">
    <name type="scientific">Roseobacter litoralis (strain ATCC 49566 / DSM 6996 / JCM 21268 / NBRC 15278 / OCh 149)</name>
    <dbReference type="NCBI Taxonomy" id="391595"/>
    <lineage>
        <taxon>Bacteria</taxon>
        <taxon>Pseudomonadati</taxon>
        <taxon>Pseudomonadota</taxon>
        <taxon>Alphaproteobacteria</taxon>
        <taxon>Rhodobacterales</taxon>
        <taxon>Roseobacteraceae</taxon>
        <taxon>Roseobacter</taxon>
    </lineage>
</organism>
<protein>
    <submittedName>
        <fullName evidence="3">Uncharacterized protein</fullName>
    </submittedName>
</protein>
<keyword evidence="1" id="KW-1133">Transmembrane helix</keyword>
<feature type="signal peptide" evidence="2">
    <location>
        <begin position="1"/>
        <end position="26"/>
    </location>
</feature>
<proteinExistence type="predicted"/>
<evidence type="ECO:0000256" key="2">
    <source>
        <dbReference type="SAM" id="SignalP"/>
    </source>
</evidence>
<dbReference type="STRING" id="391595.RLO149_c042850"/>
<evidence type="ECO:0000313" key="3">
    <source>
        <dbReference type="EMBL" id="AEI96181.1"/>
    </source>
</evidence>
<evidence type="ECO:0000313" key="4">
    <source>
        <dbReference type="Proteomes" id="UP000001353"/>
    </source>
</evidence>
<dbReference type="OrthoDB" id="7876829at2"/>
<dbReference type="eggNOG" id="ENOG50331MH">
    <property type="taxonomic scope" value="Bacteria"/>
</dbReference>
<feature type="transmembrane region" description="Helical" evidence="1">
    <location>
        <begin position="30"/>
        <end position="47"/>
    </location>
</feature>
<dbReference type="AlphaFoldDB" id="F7ZHF3"/>
<name>F7ZHF3_ROSLO</name>
<dbReference type="HOGENOM" id="CLU_121962_0_0_5"/>
<dbReference type="RefSeq" id="WP_013964060.1">
    <property type="nucleotide sequence ID" value="NC_015730.1"/>
</dbReference>
<reference evidence="3 4" key="1">
    <citation type="journal article" date="2011" name="BMC Genomics">
        <title>Comparative genome analysis and genome-guided physiological analysis of Roseobacter litoralis.</title>
        <authorList>
            <person name="Kalhoefer D."/>
            <person name="Thole S."/>
            <person name="Voget S."/>
            <person name="Lehmann R."/>
            <person name="Liesegang H."/>
            <person name="Wollher A."/>
            <person name="Daniel R."/>
            <person name="Simon M."/>
            <person name="Brinkhoff T."/>
        </authorList>
    </citation>
    <scope>NUCLEOTIDE SEQUENCE [LARGE SCALE GENOMIC DNA]</scope>
    <source>
        <strain evidence="4">ATCC 49566 / DSM 6996 / JCM 21268 / NBRC 15278 / OCh 149</strain>
    </source>
</reference>
<keyword evidence="2" id="KW-0732">Signal</keyword>
<keyword evidence="1" id="KW-0472">Membrane</keyword>
<gene>
    <name evidence="3" type="ordered locus">RLO149_c042850</name>
</gene>
<accession>F7ZHF3</accession>
<keyword evidence="4" id="KW-1185">Reference proteome</keyword>
<dbReference type="KEGG" id="rli:RLO149_c042850"/>
<keyword evidence="1" id="KW-0812">Transmembrane</keyword>